<dbReference type="InterPro" id="IPR002876">
    <property type="entry name" value="Transcrip_reg_TACO1-like"/>
</dbReference>
<dbReference type="Gene3D" id="3.30.70.980">
    <property type="match status" value="2"/>
</dbReference>
<dbReference type="RefSeq" id="WP_126776592.1">
    <property type="nucleotide sequence ID" value="NZ_PIPM01000004.1"/>
</dbReference>
<dbReference type="InterPro" id="IPR029072">
    <property type="entry name" value="YebC-like"/>
</dbReference>
<dbReference type="GO" id="GO:0006355">
    <property type="term" value="P:regulation of DNA-templated transcription"/>
    <property type="evidence" value="ECO:0007669"/>
    <property type="project" value="UniProtKB-UniRule"/>
</dbReference>
<dbReference type="InterPro" id="IPR049083">
    <property type="entry name" value="TACO1_YebC_N"/>
</dbReference>
<feature type="domain" description="TACO1/YebC-like second and third" evidence="5">
    <location>
        <begin position="81"/>
        <end position="237"/>
    </location>
</feature>
<dbReference type="InterPro" id="IPR048300">
    <property type="entry name" value="TACO1_YebC-like_2nd/3rd_dom"/>
</dbReference>
<feature type="domain" description="TACO1/YebC-like N-terminal" evidence="6">
    <location>
        <begin position="4"/>
        <end position="73"/>
    </location>
</feature>
<dbReference type="Pfam" id="PF01709">
    <property type="entry name" value="Transcrip_reg"/>
    <property type="match status" value="1"/>
</dbReference>
<dbReference type="InterPro" id="IPR017856">
    <property type="entry name" value="Integrase-like_N"/>
</dbReference>
<evidence type="ECO:0000256" key="2">
    <source>
        <dbReference type="ARBA" id="ARBA00023015"/>
    </source>
</evidence>
<comment type="subcellular location">
    <subcellularLocation>
        <location evidence="4">Cytoplasm</location>
    </subcellularLocation>
</comment>
<organism evidence="7 8">
    <name type="scientific">Aliidiomarina sanyensis</name>
    <dbReference type="NCBI Taxonomy" id="1249555"/>
    <lineage>
        <taxon>Bacteria</taxon>
        <taxon>Pseudomonadati</taxon>
        <taxon>Pseudomonadota</taxon>
        <taxon>Gammaproteobacteria</taxon>
        <taxon>Alteromonadales</taxon>
        <taxon>Idiomarinaceae</taxon>
        <taxon>Aliidiomarina</taxon>
    </lineage>
</organism>
<dbReference type="Gene3D" id="1.10.10.200">
    <property type="match status" value="1"/>
</dbReference>
<protein>
    <recommendedName>
        <fullName evidence="4">Probable transcriptional regulatory protein CWE11_05455</fullName>
    </recommendedName>
</protein>
<evidence type="ECO:0000256" key="4">
    <source>
        <dbReference type="HAMAP-Rule" id="MF_00693"/>
    </source>
</evidence>
<keyword evidence="2 4" id="KW-0805">Transcription regulation</keyword>
<evidence type="ECO:0000259" key="6">
    <source>
        <dbReference type="Pfam" id="PF20772"/>
    </source>
</evidence>
<dbReference type="HAMAP" id="MF_00693">
    <property type="entry name" value="Transcrip_reg_TACO1"/>
    <property type="match status" value="1"/>
</dbReference>
<dbReference type="NCBIfam" id="NF009044">
    <property type="entry name" value="PRK12378.1"/>
    <property type="match status" value="1"/>
</dbReference>
<keyword evidence="4" id="KW-0963">Cytoplasm</keyword>
<sequence length="244" mass="26729">MGRAYQNRKESIAKTAAVKSKIYSKYGRQIYVVAKQGGTDPAANLSLRSLIDNARKDQVPAHVIQNAIDKASGVGGEDYAIARYEGFGPGNCMVLVECLTDNPNRTIGEVRNCFTKSKCKLGAPGSVAHMFDHCAIFSFAGDDEDAVLEALMEADVDVTDVESEDGIITVFAPHTEYAKTQSALTAAFGDDLEFDVQEIQFLPQTTQEIAEDDMPMMNRLLDMLEDCDDVQRVFHNAIFPESDA</sequence>
<keyword evidence="3 4" id="KW-0804">Transcription</keyword>
<dbReference type="Pfam" id="PF20772">
    <property type="entry name" value="TACO1_YebC_N"/>
    <property type="match status" value="1"/>
</dbReference>
<dbReference type="SUPFAM" id="SSF75625">
    <property type="entry name" value="YebC-like"/>
    <property type="match status" value="1"/>
</dbReference>
<accession>A0A432WK84</accession>
<name>A0A432WK84_9GAMM</name>
<dbReference type="PANTHER" id="PTHR12532">
    <property type="entry name" value="TRANSLATIONAL ACTIVATOR OF CYTOCHROME C OXIDASE 1"/>
    <property type="match status" value="1"/>
</dbReference>
<dbReference type="GO" id="GO:0005829">
    <property type="term" value="C:cytosol"/>
    <property type="evidence" value="ECO:0007669"/>
    <property type="project" value="TreeGrafter"/>
</dbReference>
<dbReference type="AlphaFoldDB" id="A0A432WK84"/>
<dbReference type="GO" id="GO:0003677">
    <property type="term" value="F:DNA binding"/>
    <property type="evidence" value="ECO:0007669"/>
    <property type="project" value="UniProtKB-UniRule"/>
</dbReference>
<gene>
    <name evidence="7" type="ORF">CWE11_05455</name>
</gene>
<keyword evidence="4 7" id="KW-0238">DNA-binding</keyword>
<comment type="similarity">
    <text evidence="1 4">Belongs to the TACO1 family.</text>
</comment>
<evidence type="ECO:0000256" key="3">
    <source>
        <dbReference type="ARBA" id="ARBA00023163"/>
    </source>
</evidence>
<evidence type="ECO:0000313" key="7">
    <source>
        <dbReference type="EMBL" id="RUO34175.1"/>
    </source>
</evidence>
<evidence type="ECO:0000313" key="8">
    <source>
        <dbReference type="Proteomes" id="UP000288405"/>
    </source>
</evidence>
<proteinExistence type="inferred from homology"/>
<dbReference type="PANTHER" id="PTHR12532:SF0">
    <property type="entry name" value="TRANSLATIONAL ACTIVATOR OF CYTOCHROME C OXIDASE 1"/>
    <property type="match status" value="1"/>
</dbReference>
<dbReference type="EMBL" id="PIPM01000004">
    <property type="protein sequence ID" value="RUO34175.1"/>
    <property type="molecule type" value="Genomic_DNA"/>
</dbReference>
<dbReference type="InterPro" id="IPR026564">
    <property type="entry name" value="Transcrip_reg_TACO1-like_dom3"/>
</dbReference>
<dbReference type="OrthoDB" id="9781053at2"/>
<evidence type="ECO:0000256" key="1">
    <source>
        <dbReference type="ARBA" id="ARBA00008724"/>
    </source>
</evidence>
<comment type="caution">
    <text evidence="7">The sequence shown here is derived from an EMBL/GenBank/DDBJ whole genome shotgun (WGS) entry which is preliminary data.</text>
</comment>
<keyword evidence="8" id="KW-1185">Reference proteome</keyword>
<dbReference type="Proteomes" id="UP000288405">
    <property type="component" value="Unassembled WGS sequence"/>
</dbReference>
<reference evidence="7 8" key="1">
    <citation type="journal article" date="2011" name="Front. Microbiol.">
        <title>Genomic signatures of strain selection and enhancement in Bacillus atrophaeus var. globigii, a historical biowarfare simulant.</title>
        <authorList>
            <person name="Gibbons H.S."/>
            <person name="Broomall S.M."/>
            <person name="McNew L.A."/>
            <person name="Daligault H."/>
            <person name="Chapman C."/>
            <person name="Bruce D."/>
            <person name="Karavis M."/>
            <person name="Krepps M."/>
            <person name="McGregor P.A."/>
            <person name="Hong C."/>
            <person name="Park K.H."/>
            <person name="Akmal A."/>
            <person name="Feldman A."/>
            <person name="Lin J.S."/>
            <person name="Chang W.E."/>
            <person name="Higgs B.W."/>
            <person name="Demirev P."/>
            <person name="Lindquist J."/>
            <person name="Liem A."/>
            <person name="Fochler E."/>
            <person name="Read T.D."/>
            <person name="Tapia R."/>
            <person name="Johnson S."/>
            <person name="Bishop-Lilly K.A."/>
            <person name="Detter C."/>
            <person name="Han C."/>
            <person name="Sozhamannan S."/>
            <person name="Rosenzweig C.N."/>
            <person name="Skowronski E.W."/>
        </authorList>
    </citation>
    <scope>NUCLEOTIDE SEQUENCE [LARGE SCALE GENOMIC DNA]</scope>
    <source>
        <strain evidence="7 8">GYP-17</strain>
    </source>
</reference>
<evidence type="ECO:0000259" key="5">
    <source>
        <dbReference type="Pfam" id="PF01709"/>
    </source>
</evidence>